<evidence type="ECO:0000313" key="3">
    <source>
        <dbReference type="Proteomes" id="UP000229641"/>
    </source>
</evidence>
<accession>A0A2H0LYW3</accession>
<evidence type="ECO:0000259" key="1">
    <source>
        <dbReference type="Pfam" id="PF00483"/>
    </source>
</evidence>
<dbReference type="Proteomes" id="UP000229641">
    <property type="component" value="Unassembled WGS sequence"/>
</dbReference>
<feature type="domain" description="Nucleotidyl transferase" evidence="1">
    <location>
        <begin position="13"/>
        <end position="233"/>
    </location>
</feature>
<dbReference type="PANTHER" id="PTHR22572">
    <property type="entry name" value="SUGAR-1-PHOSPHATE GUANYL TRANSFERASE"/>
    <property type="match status" value="1"/>
</dbReference>
<sequence>MNKNIKAHDTDVIILCGGEGRRLQSVVGDRPKPLAELNNRPFLDILIEHISNFGFRRFILCSGYMKDKIRGYYQSKSSSLAFIFSEEDKPLGTAGAIKNAQSYIQSDPFLVANADSFCDINLNEFINFYVENNAKYLICLAKACDSDSFGSVKIDAAGRILEFKEKNKPGSCDFVNAGIYLLAKDILKIIPEMRKVSIEHEIFPGIINDNLMGYRTNQSLLDIGTPENYEKAKLIFRK</sequence>
<protein>
    <recommendedName>
        <fullName evidence="1">Nucleotidyl transferase domain-containing protein</fullName>
    </recommendedName>
</protein>
<organism evidence="2 3">
    <name type="scientific">Candidatus Ghiorseimicrobium undicola</name>
    <dbReference type="NCBI Taxonomy" id="1974746"/>
    <lineage>
        <taxon>Bacteria</taxon>
        <taxon>Pseudomonadati</taxon>
        <taxon>Candidatus Omnitrophota</taxon>
        <taxon>Candidatus Ghiorseimicrobium</taxon>
    </lineage>
</organism>
<dbReference type="InterPro" id="IPR050486">
    <property type="entry name" value="Mannose-1P_guanyltransferase"/>
</dbReference>
<name>A0A2H0LYW3_9BACT</name>
<dbReference type="SUPFAM" id="SSF53448">
    <property type="entry name" value="Nucleotide-diphospho-sugar transferases"/>
    <property type="match status" value="1"/>
</dbReference>
<proteinExistence type="predicted"/>
<dbReference type="AlphaFoldDB" id="A0A2H0LYW3"/>
<dbReference type="Gene3D" id="3.90.550.10">
    <property type="entry name" value="Spore Coat Polysaccharide Biosynthesis Protein SpsA, Chain A"/>
    <property type="match status" value="1"/>
</dbReference>
<comment type="caution">
    <text evidence="2">The sequence shown here is derived from an EMBL/GenBank/DDBJ whole genome shotgun (WGS) entry which is preliminary data.</text>
</comment>
<dbReference type="Pfam" id="PF00483">
    <property type="entry name" value="NTP_transferase"/>
    <property type="match status" value="1"/>
</dbReference>
<dbReference type="EMBL" id="PCWA01000030">
    <property type="protein sequence ID" value="PIQ89619.1"/>
    <property type="molecule type" value="Genomic_DNA"/>
</dbReference>
<dbReference type="InterPro" id="IPR029044">
    <property type="entry name" value="Nucleotide-diphossugar_trans"/>
</dbReference>
<gene>
    <name evidence="2" type="ORF">COV72_02045</name>
</gene>
<dbReference type="InterPro" id="IPR005835">
    <property type="entry name" value="NTP_transferase_dom"/>
</dbReference>
<evidence type="ECO:0000313" key="2">
    <source>
        <dbReference type="EMBL" id="PIQ89619.1"/>
    </source>
</evidence>
<reference evidence="2 3" key="1">
    <citation type="submission" date="2017-09" db="EMBL/GenBank/DDBJ databases">
        <title>Depth-based differentiation of microbial function through sediment-hosted aquifers and enrichment of novel symbionts in the deep terrestrial subsurface.</title>
        <authorList>
            <person name="Probst A.J."/>
            <person name="Ladd B."/>
            <person name="Jarett J.K."/>
            <person name="Geller-Mcgrath D.E."/>
            <person name="Sieber C.M."/>
            <person name="Emerson J.B."/>
            <person name="Anantharaman K."/>
            <person name="Thomas B.C."/>
            <person name="Malmstrom R."/>
            <person name="Stieglmeier M."/>
            <person name="Klingl A."/>
            <person name="Woyke T."/>
            <person name="Ryan C.M."/>
            <person name="Banfield J.F."/>
        </authorList>
    </citation>
    <scope>NUCLEOTIDE SEQUENCE [LARGE SCALE GENOMIC DNA]</scope>
    <source>
        <strain evidence="2">CG11_big_fil_rev_8_21_14_0_20_42_13</strain>
    </source>
</reference>